<protein>
    <submittedName>
        <fullName evidence="2">Uncharacterized protein DUF948</fullName>
    </submittedName>
</protein>
<dbReference type="AlphaFoldDB" id="A0A542E6J2"/>
<evidence type="ECO:0000313" key="2">
    <source>
        <dbReference type="EMBL" id="TQJ10947.1"/>
    </source>
</evidence>
<dbReference type="RefSeq" id="WP_425460863.1">
    <property type="nucleotide sequence ID" value="NZ_BAAAPR010000019.1"/>
</dbReference>
<keyword evidence="3" id="KW-1185">Reference proteome</keyword>
<dbReference type="Proteomes" id="UP000317893">
    <property type="component" value="Unassembled WGS sequence"/>
</dbReference>
<evidence type="ECO:0000256" key="1">
    <source>
        <dbReference type="SAM" id="Phobius"/>
    </source>
</evidence>
<organism evidence="2 3">
    <name type="scientific">Lapillicoccus jejuensis</name>
    <dbReference type="NCBI Taxonomy" id="402171"/>
    <lineage>
        <taxon>Bacteria</taxon>
        <taxon>Bacillati</taxon>
        <taxon>Actinomycetota</taxon>
        <taxon>Actinomycetes</taxon>
        <taxon>Micrococcales</taxon>
        <taxon>Intrasporangiaceae</taxon>
        <taxon>Lapillicoccus</taxon>
    </lineage>
</organism>
<proteinExistence type="predicted"/>
<comment type="caution">
    <text evidence="2">The sequence shown here is derived from an EMBL/GenBank/DDBJ whole genome shotgun (WGS) entry which is preliminary data.</text>
</comment>
<keyword evidence="1" id="KW-1133">Transmembrane helix</keyword>
<accession>A0A542E6J2</accession>
<name>A0A542E6J2_9MICO</name>
<keyword evidence="1" id="KW-0472">Membrane</keyword>
<dbReference type="EMBL" id="VFMN01000001">
    <property type="protein sequence ID" value="TQJ10947.1"/>
    <property type="molecule type" value="Genomic_DNA"/>
</dbReference>
<gene>
    <name evidence="2" type="ORF">FB458_4091</name>
</gene>
<sequence>MRFADITLGDVAGVIAALAFAYLVFRIGRVVGKAGEILEEARVGVKGLSDGAVPLLGEVTSTVTATNEQLVRVDTITTNVATMSSNVNALTSLFAATLGSPVVKVAAFSYGVRSALRGRAERENRRTRAGRRH</sequence>
<evidence type="ECO:0000313" key="3">
    <source>
        <dbReference type="Proteomes" id="UP000317893"/>
    </source>
</evidence>
<feature type="transmembrane region" description="Helical" evidence="1">
    <location>
        <begin position="6"/>
        <end position="25"/>
    </location>
</feature>
<keyword evidence="1" id="KW-0812">Transmembrane</keyword>
<dbReference type="InterPro" id="IPR009293">
    <property type="entry name" value="UPF0478"/>
</dbReference>
<dbReference type="Pfam" id="PF06103">
    <property type="entry name" value="DUF948"/>
    <property type="match status" value="1"/>
</dbReference>
<reference evidence="2 3" key="1">
    <citation type="submission" date="2019-06" db="EMBL/GenBank/DDBJ databases">
        <title>Sequencing the genomes of 1000 actinobacteria strains.</title>
        <authorList>
            <person name="Klenk H.-P."/>
        </authorList>
    </citation>
    <scope>NUCLEOTIDE SEQUENCE [LARGE SCALE GENOMIC DNA]</scope>
    <source>
        <strain evidence="2 3">DSM 18607</strain>
    </source>
</reference>